<dbReference type="InterPro" id="IPR001613">
    <property type="entry name" value="Flavin_amine_oxidase"/>
</dbReference>
<organism evidence="5 6">
    <name type="scientific">Mycolicibacterium pulveris</name>
    <name type="common">Mycobacterium pulveris</name>
    <dbReference type="NCBI Taxonomy" id="36813"/>
    <lineage>
        <taxon>Bacteria</taxon>
        <taxon>Bacillati</taxon>
        <taxon>Actinomycetota</taxon>
        <taxon>Actinomycetes</taxon>
        <taxon>Mycobacteriales</taxon>
        <taxon>Mycobacteriaceae</taxon>
        <taxon>Mycolicibacterium</taxon>
    </lineage>
</organism>
<dbReference type="InterPro" id="IPR002937">
    <property type="entry name" value="Amino_oxidase"/>
</dbReference>
<dbReference type="GO" id="GO:0016491">
    <property type="term" value="F:oxidoreductase activity"/>
    <property type="evidence" value="ECO:0007669"/>
    <property type="project" value="UniProtKB-KW"/>
</dbReference>
<dbReference type="Pfam" id="PF01593">
    <property type="entry name" value="Amino_oxidase"/>
    <property type="match status" value="1"/>
</dbReference>
<dbReference type="PANTHER" id="PTHR42923:SF3">
    <property type="entry name" value="PROTOPORPHYRINOGEN OXIDASE"/>
    <property type="match status" value="1"/>
</dbReference>
<gene>
    <name evidence="5" type="ORF">MPUL_13700</name>
</gene>
<dbReference type="InterPro" id="IPR036188">
    <property type="entry name" value="FAD/NAD-bd_sf"/>
</dbReference>
<keyword evidence="2" id="KW-0560">Oxidoreductase</keyword>
<reference evidence="5 6" key="1">
    <citation type="journal article" date="2019" name="Emerg. Microbes Infect.">
        <title>Comprehensive subspecies identification of 175 nontuberculous mycobacteria species based on 7547 genomic profiles.</title>
        <authorList>
            <person name="Matsumoto Y."/>
            <person name="Kinjo T."/>
            <person name="Motooka D."/>
            <person name="Nabeya D."/>
            <person name="Jung N."/>
            <person name="Uechi K."/>
            <person name="Horii T."/>
            <person name="Iida T."/>
            <person name="Fujita J."/>
            <person name="Nakamura S."/>
        </authorList>
    </citation>
    <scope>NUCLEOTIDE SEQUENCE [LARGE SCALE GENOMIC DNA]</scope>
    <source>
        <strain evidence="5 6">JCM 6370</strain>
    </source>
</reference>
<dbReference type="InterPro" id="IPR050464">
    <property type="entry name" value="Zeta_carotene_desat/Oxidored"/>
</dbReference>
<dbReference type="Gene3D" id="3.50.50.60">
    <property type="entry name" value="FAD/NAD(P)-binding domain"/>
    <property type="match status" value="1"/>
</dbReference>
<dbReference type="SUPFAM" id="SSF51905">
    <property type="entry name" value="FAD/NAD(P)-binding domain"/>
    <property type="match status" value="1"/>
</dbReference>
<evidence type="ECO:0000259" key="4">
    <source>
        <dbReference type="Pfam" id="PF01593"/>
    </source>
</evidence>
<dbReference type="Proteomes" id="UP000467252">
    <property type="component" value="Chromosome"/>
</dbReference>
<evidence type="ECO:0000256" key="3">
    <source>
        <dbReference type="PIRSR" id="PIRSR601613-1"/>
    </source>
</evidence>
<dbReference type="PRINTS" id="PR00757">
    <property type="entry name" value="AMINEOXDASEF"/>
</dbReference>
<sequence length="441" mass="47221">MSSIVVVGAGLSGLTAAYRLSTGGADVVVLEAGPRPGGRVDTETHGAYVVDTGPDALTAGYARYLRLVEDLGLQHRLADTAAVIGLVRDGRIIDVDPGKPWRLPFTPALSFAAKIRMLGGLVHARKAIAEVDSYEMSCSAARDDPERSAAEFATDLFGTEVADYLIDPLMRLTTGSGAANASCVNVLGALGAWSSSLKTVRGGLGIVTDELADRLDVRYGATVTRVDDTATGVVIGYHDESGEHEMAADGCVIGAMYHQATEMWPTLSAACPAFGDKLRNVKLISVSLGYSAHTATRAYPVLVPTTENPEALLIFMQHNKCADRAPDGHSLVTIYTDTTVTDSFLDRTDRELELWAAGIIEGLCPELVGRREMSVVTRWPMAGYLADPGFWRRSSRLLESLPTDGRVKVAGDLFGAGSMESATRWGERAAEELLRHLDDHR</sequence>
<dbReference type="Gene3D" id="1.10.3110.10">
    <property type="entry name" value="protoporphyrinogen ix oxidase, domain 3"/>
    <property type="match status" value="1"/>
</dbReference>
<comment type="cofactor">
    <cofactor evidence="1">
        <name>FAD</name>
        <dbReference type="ChEBI" id="CHEBI:57692"/>
    </cofactor>
</comment>
<evidence type="ECO:0000256" key="2">
    <source>
        <dbReference type="ARBA" id="ARBA00023002"/>
    </source>
</evidence>
<evidence type="ECO:0000313" key="5">
    <source>
        <dbReference type="EMBL" id="BBY80212.1"/>
    </source>
</evidence>
<feature type="binding site" evidence="3">
    <location>
        <begin position="31"/>
        <end position="32"/>
    </location>
    <ligand>
        <name>FAD</name>
        <dbReference type="ChEBI" id="CHEBI:57692"/>
    </ligand>
</feature>
<dbReference type="EMBL" id="AP022599">
    <property type="protein sequence ID" value="BBY80212.1"/>
    <property type="molecule type" value="Genomic_DNA"/>
</dbReference>
<evidence type="ECO:0000313" key="6">
    <source>
        <dbReference type="Proteomes" id="UP000467252"/>
    </source>
</evidence>
<evidence type="ECO:0000256" key="1">
    <source>
        <dbReference type="ARBA" id="ARBA00001974"/>
    </source>
</evidence>
<feature type="domain" description="Amine oxidase" evidence="4">
    <location>
        <begin position="11"/>
        <end position="434"/>
    </location>
</feature>
<proteinExistence type="predicted"/>
<dbReference type="PANTHER" id="PTHR42923">
    <property type="entry name" value="PROTOPORPHYRINOGEN OXIDASE"/>
    <property type="match status" value="1"/>
</dbReference>
<accession>A0A7I7UFW2</accession>
<feature type="binding site" evidence="3">
    <location>
        <position position="223"/>
    </location>
    <ligand>
        <name>FAD</name>
        <dbReference type="ChEBI" id="CHEBI:57692"/>
    </ligand>
</feature>
<dbReference type="AlphaFoldDB" id="A0A7I7UFW2"/>
<name>A0A7I7UFW2_MYCPV</name>
<protein>
    <submittedName>
        <fullName evidence="5">Oxidoreductase</fullName>
    </submittedName>
</protein>
<dbReference type="Gene3D" id="3.90.660.20">
    <property type="entry name" value="Protoporphyrinogen oxidase, mitochondrial, domain 2"/>
    <property type="match status" value="1"/>
</dbReference>
<feature type="binding site" evidence="3">
    <location>
        <position position="12"/>
    </location>
    <ligand>
        <name>FAD</name>
        <dbReference type="ChEBI" id="CHEBI:57692"/>
    </ligand>
</feature>
<dbReference type="RefSeq" id="WP_163898488.1">
    <property type="nucleotide sequence ID" value="NZ_AP022599.1"/>
</dbReference>
<keyword evidence="6" id="KW-1185">Reference proteome</keyword>